<keyword evidence="2" id="KW-1185">Reference proteome</keyword>
<dbReference type="Proteomes" id="UP000541558">
    <property type="component" value="Unassembled WGS sequence"/>
</dbReference>
<evidence type="ECO:0000313" key="2">
    <source>
        <dbReference type="Proteomes" id="UP000541558"/>
    </source>
</evidence>
<organism evidence="1 2">
    <name type="scientific">Ephemerocybe angulata</name>
    <dbReference type="NCBI Taxonomy" id="980116"/>
    <lineage>
        <taxon>Eukaryota</taxon>
        <taxon>Fungi</taxon>
        <taxon>Dikarya</taxon>
        <taxon>Basidiomycota</taxon>
        <taxon>Agaricomycotina</taxon>
        <taxon>Agaricomycetes</taxon>
        <taxon>Agaricomycetidae</taxon>
        <taxon>Agaricales</taxon>
        <taxon>Agaricineae</taxon>
        <taxon>Psathyrellaceae</taxon>
        <taxon>Ephemerocybe</taxon>
    </lineage>
</organism>
<protein>
    <submittedName>
        <fullName evidence="1">Uncharacterized protein</fullName>
    </submittedName>
</protein>
<accession>A0A8H5ET05</accession>
<reference evidence="1 2" key="1">
    <citation type="journal article" date="2020" name="ISME J.">
        <title>Uncovering the hidden diversity of litter-decomposition mechanisms in mushroom-forming fungi.</title>
        <authorList>
            <person name="Floudas D."/>
            <person name="Bentzer J."/>
            <person name="Ahren D."/>
            <person name="Johansson T."/>
            <person name="Persson P."/>
            <person name="Tunlid A."/>
        </authorList>
    </citation>
    <scope>NUCLEOTIDE SEQUENCE [LARGE SCALE GENOMIC DNA]</scope>
    <source>
        <strain evidence="1 2">CBS 175.51</strain>
    </source>
</reference>
<evidence type="ECO:0000313" key="1">
    <source>
        <dbReference type="EMBL" id="KAF5311276.1"/>
    </source>
</evidence>
<gene>
    <name evidence="1" type="ORF">D9611_012599</name>
</gene>
<dbReference type="AlphaFoldDB" id="A0A8H5ET05"/>
<comment type="caution">
    <text evidence="1">The sequence shown here is derived from an EMBL/GenBank/DDBJ whole genome shotgun (WGS) entry which is preliminary data.</text>
</comment>
<dbReference type="OrthoDB" id="3107821at2759"/>
<sequence>MLRPLRDNRAAVNELIRQQALPHGHAFDKQYLRQASIKKFNPKAQRPMSNTKLLYTSASAFADGITISQFGRILRACTGCNRYIFVDRCSSHNCDVAPVNVAEESFYLPHMMMSGNCPGLTPKDIQAFYEVCDTCSNVYSHRYRRYHSCPQPEDD</sequence>
<dbReference type="EMBL" id="JAACJK010000227">
    <property type="protein sequence ID" value="KAF5311276.1"/>
    <property type="molecule type" value="Genomic_DNA"/>
</dbReference>
<name>A0A8H5ET05_9AGAR</name>
<proteinExistence type="predicted"/>